<proteinExistence type="inferred from homology"/>
<dbReference type="GeneID" id="108735246"/>
<dbReference type="OrthoDB" id="5545019at2759"/>
<organism evidence="5 6">
    <name type="scientific">Agrilus planipennis</name>
    <name type="common">Emerald ash borer</name>
    <name type="synonym">Agrilus marcopoli</name>
    <dbReference type="NCBI Taxonomy" id="224129"/>
    <lineage>
        <taxon>Eukaryota</taxon>
        <taxon>Metazoa</taxon>
        <taxon>Ecdysozoa</taxon>
        <taxon>Arthropoda</taxon>
        <taxon>Hexapoda</taxon>
        <taxon>Insecta</taxon>
        <taxon>Pterygota</taxon>
        <taxon>Neoptera</taxon>
        <taxon>Endopterygota</taxon>
        <taxon>Coleoptera</taxon>
        <taxon>Polyphaga</taxon>
        <taxon>Elateriformia</taxon>
        <taxon>Buprestoidea</taxon>
        <taxon>Buprestidae</taxon>
        <taxon>Agrilinae</taxon>
        <taxon>Agrilus</taxon>
    </lineage>
</organism>
<name>A0A1W4WFB5_AGRPL</name>
<dbReference type="Proteomes" id="UP000192223">
    <property type="component" value="Unplaced"/>
</dbReference>
<dbReference type="InParanoid" id="A0A1W4WFB5"/>
<comment type="similarity">
    <text evidence="1 4">Belongs to the short-chain dehydrogenases/reductases (SDR) family.</text>
</comment>
<dbReference type="STRING" id="224129.A0A1W4WFB5"/>
<dbReference type="CDD" id="cd05356">
    <property type="entry name" value="17beta-HSD1_like_SDR_c"/>
    <property type="match status" value="1"/>
</dbReference>
<keyword evidence="3" id="KW-0560">Oxidoreductase</keyword>
<dbReference type="SUPFAM" id="SSF51735">
    <property type="entry name" value="NAD(P)-binding Rossmann-fold domains"/>
    <property type="match status" value="1"/>
</dbReference>
<evidence type="ECO:0000256" key="4">
    <source>
        <dbReference type="RuleBase" id="RU000363"/>
    </source>
</evidence>
<keyword evidence="2" id="KW-0521">NADP</keyword>
<dbReference type="InterPro" id="IPR036291">
    <property type="entry name" value="NAD(P)-bd_dom_sf"/>
</dbReference>
<dbReference type="GO" id="GO:0005783">
    <property type="term" value="C:endoplasmic reticulum"/>
    <property type="evidence" value="ECO:0007669"/>
    <property type="project" value="TreeGrafter"/>
</dbReference>
<evidence type="ECO:0000313" key="6">
    <source>
        <dbReference type="RefSeq" id="XP_018322619.1"/>
    </source>
</evidence>
<protein>
    <submittedName>
        <fullName evidence="6">Very-long-chain 3-oxoacyl-CoA reductase</fullName>
    </submittedName>
</protein>
<dbReference type="GO" id="GO:0016491">
    <property type="term" value="F:oxidoreductase activity"/>
    <property type="evidence" value="ECO:0007669"/>
    <property type="project" value="UniProtKB-KW"/>
</dbReference>
<dbReference type="InterPro" id="IPR051019">
    <property type="entry name" value="VLCFA-Steroid_DH"/>
</dbReference>
<dbReference type="FunFam" id="3.40.50.720:FF:000137">
    <property type="entry name" value="Hydroxysteroid (17-beta) dehydrogenase 3"/>
    <property type="match status" value="1"/>
</dbReference>
<gene>
    <name evidence="6" type="primary">LOC108735246</name>
</gene>
<reference evidence="6" key="1">
    <citation type="submission" date="2025-08" db="UniProtKB">
        <authorList>
            <consortium name="RefSeq"/>
        </authorList>
    </citation>
    <scope>IDENTIFICATION</scope>
    <source>
        <tissue evidence="6">Entire body</tissue>
    </source>
</reference>
<dbReference type="PANTHER" id="PTHR43899">
    <property type="entry name" value="RH59310P"/>
    <property type="match status" value="1"/>
</dbReference>
<evidence type="ECO:0000256" key="2">
    <source>
        <dbReference type="ARBA" id="ARBA00022857"/>
    </source>
</evidence>
<accession>A0A1W4WFB5</accession>
<evidence type="ECO:0000256" key="1">
    <source>
        <dbReference type="ARBA" id="ARBA00006484"/>
    </source>
</evidence>
<dbReference type="FunCoup" id="A0A1W4WFB5">
    <property type="interactions" value="1228"/>
</dbReference>
<sequence>MLTILEKIGIVCISIVGFQITRWLINFIYYNFIGPNLNLNINLAKVGKWAVVTGATDGLGKAYAENLAKKGLNIVLISRTQSKLEAVASEIEKEYTVQTKVIAVDFTEPVEIYHVIEKQLVGLEIGTLVNNVGMSYPYPDYFLELKDRDKTYPEIINCNILSVTNMCKIVMPGMVERGRGVVINISSTAAQIPSPLLTVYAATKAYVQKFSADLGAEYAKHGITVQCTLPGYVATKMSKIRSSTWMAPSPKKYVTSALRTVGVQDNTTGYFPHTLLVGVVHTLYALSPKLAKWFIIRTMENIRNRAKRRNIY</sequence>
<evidence type="ECO:0000256" key="3">
    <source>
        <dbReference type="ARBA" id="ARBA00023002"/>
    </source>
</evidence>
<dbReference type="PANTHER" id="PTHR43899:SF13">
    <property type="entry name" value="RH59310P"/>
    <property type="match status" value="1"/>
</dbReference>
<dbReference type="RefSeq" id="XP_018322619.1">
    <property type="nucleotide sequence ID" value="XM_018467117.2"/>
</dbReference>
<dbReference type="InterPro" id="IPR002347">
    <property type="entry name" value="SDR_fam"/>
</dbReference>
<dbReference type="PIRSF" id="PIRSF000126">
    <property type="entry name" value="11-beta-HSD1"/>
    <property type="match status" value="1"/>
</dbReference>
<evidence type="ECO:0000313" key="5">
    <source>
        <dbReference type="Proteomes" id="UP000192223"/>
    </source>
</evidence>
<dbReference type="PRINTS" id="PR00081">
    <property type="entry name" value="GDHRDH"/>
</dbReference>
<dbReference type="KEGG" id="apln:108735246"/>
<dbReference type="AlphaFoldDB" id="A0A1W4WFB5"/>
<dbReference type="Pfam" id="PF00106">
    <property type="entry name" value="adh_short"/>
    <property type="match status" value="1"/>
</dbReference>
<dbReference type="Gene3D" id="3.40.50.720">
    <property type="entry name" value="NAD(P)-binding Rossmann-like Domain"/>
    <property type="match status" value="1"/>
</dbReference>
<dbReference type="PRINTS" id="PR00080">
    <property type="entry name" value="SDRFAMILY"/>
</dbReference>
<keyword evidence="5" id="KW-1185">Reference proteome</keyword>